<dbReference type="OrthoDB" id="550575at2759"/>
<evidence type="ECO:0000313" key="3">
    <source>
        <dbReference type="Proteomes" id="UP000245207"/>
    </source>
</evidence>
<feature type="region of interest" description="Disordered" evidence="1">
    <location>
        <begin position="436"/>
        <end position="488"/>
    </location>
</feature>
<feature type="region of interest" description="Disordered" evidence="1">
    <location>
        <begin position="111"/>
        <end position="202"/>
    </location>
</feature>
<gene>
    <name evidence="2" type="ORF">CTI12_AA183950</name>
</gene>
<protein>
    <submittedName>
        <fullName evidence="2">Uncharacterized protein</fullName>
    </submittedName>
</protein>
<feature type="compositionally biased region" description="Polar residues" evidence="1">
    <location>
        <begin position="115"/>
        <end position="128"/>
    </location>
</feature>
<keyword evidence="3" id="KW-1185">Reference proteome</keyword>
<reference evidence="2 3" key="1">
    <citation type="journal article" date="2018" name="Mol. Plant">
        <title>The genome of Artemisia annua provides insight into the evolution of Asteraceae family and artemisinin biosynthesis.</title>
        <authorList>
            <person name="Shen Q."/>
            <person name="Zhang L."/>
            <person name="Liao Z."/>
            <person name="Wang S."/>
            <person name="Yan T."/>
            <person name="Shi P."/>
            <person name="Liu M."/>
            <person name="Fu X."/>
            <person name="Pan Q."/>
            <person name="Wang Y."/>
            <person name="Lv Z."/>
            <person name="Lu X."/>
            <person name="Zhang F."/>
            <person name="Jiang W."/>
            <person name="Ma Y."/>
            <person name="Chen M."/>
            <person name="Hao X."/>
            <person name="Li L."/>
            <person name="Tang Y."/>
            <person name="Lv G."/>
            <person name="Zhou Y."/>
            <person name="Sun X."/>
            <person name="Brodelius P.E."/>
            <person name="Rose J.K.C."/>
            <person name="Tang K."/>
        </authorList>
    </citation>
    <scope>NUCLEOTIDE SEQUENCE [LARGE SCALE GENOMIC DNA]</scope>
    <source>
        <strain evidence="3">cv. Huhao1</strain>
        <tissue evidence="2">Leaf</tissue>
    </source>
</reference>
<proteinExistence type="predicted"/>
<name>A0A2U1P7L9_ARTAN</name>
<feature type="compositionally biased region" description="Basic and acidic residues" evidence="1">
    <location>
        <begin position="164"/>
        <end position="175"/>
    </location>
</feature>
<dbReference type="AlphaFoldDB" id="A0A2U1P7L9"/>
<evidence type="ECO:0000256" key="1">
    <source>
        <dbReference type="SAM" id="MobiDB-lite"/>
    </source>
</evidence>
<accession>A0A2U1P7L9</accession>
<feature type="compositionally biased region" description="Basic and acidic residues" evidence="1">
    <location>
        <begin position="444"/>
        <end position="457"/>
    </location>
</feature>
<feature type="compositionally biased region" description="Polar residues" evidence="1">
    <location>
        <begin position="186"/>
        <end position="200"/>
    </location>
</feature>
<dbReference type="EMBL" id="PKPP01001553">
    <property type="protein sequence ID" value="PWA81746.1"/>
    <property type="molecule type" value="Genomic_DNA"/>
</dbReference>
<comment type="caution">
    <text evidence="2">The sequence shown here is derived from an EMBL/GenBank/DDBJ whole genome shotgun (WGS) entry which is preliminary data.</text>
</comment>
<feature type="compositionally biased region" description="Polar residues" evidence="1">
    <location>
        <begin position="458"/>
        <end position="474"/>
    </location>
</feature>
<evidence type="ECO:0000313" key="2">
    <source>
        <dbReference type="EMBL" id="PWA81746.1"/>
    </source>
</evidence>
<dbReference type="Proteomes" id="UP000245207">
    <property type="component" value="Unassembled WGS sequence"/>
</dbReference>
<feature type="compositionally biased region" description="Low complexity" evidence="1">
    <location>
        <begin position="129"/>
        <end position="139"/>
    </location>
</feature>
<organism evidence="2 3">
    <name type="scientific">Artemisia annua</name>
    <name type="common">Sweet wormwood</name>
    <dbReference type="NCBI Taxonomy" id="35608"/>
    <lineage>
        <taxon>Eukaryota</taxon>
        <taxon>Viridiplantae</taxon>
        <taxon>Streptophyta</taxon>
        <taxon>Embryophyta</taxon>
        <taxon>Tracheophyta</taxon>
        <taxon>Spermatophyta</taxon>
        <taxon>Magnoliopsida</taxon>
        <taxon>eudicotyledons</taxon>
        <taxon>Gunneridae</taxon>
        <taxon>Pentapetalae</taxon>
        <taxon>asterids</taxon>
        <taxon>campanulids</taxon>
        <taxon>Asterales</taxon>
        <taxon>Asteraceae</taxon>
        <taxon>Asteroideae</taxon>
        <taxon>Anthemideae</taxon>
        <taxon>Artemisiinae</taxon>
        <taxon>Artemisia</taxon>
    </lineage>
</organism>
<sequence>MVSAIDSRNICSLFGIVGVTDKCLEALSKSCSNTITTLDVNGCIGIKKRSREELLKLFPHVGCFKVHSASSGILLGAVTLPGLAVSKLIQLRRGLLVNEVTVEVNDVVRSKRSTRNSGNEGKQSAKNTSGVSKSSLGVKKGSKKNSGKNRNFAKGMEGVEFEGNEAKEMEAKNDDFEGSDGENEATVVSSSQGLTGSEGESSFGAKTHISVSLSSDVCGDIPVPFVDNPVLNPGISKTNVTSKVDSDKNMNVGGMSNHWPSLNETKDVSFASAFKGLTGYGNNKLLRVPVRINDQGRKVVNAKVSVSLSSDVCGDIPVPFVDNPVLNPGISKTNVTSKVDSDKNMNVGGMSNHWPSLNETVKHMGSKGESGVQNKNDDTVMTENLVKKDVSFASAFKGLTGYGNNKLLRVPYKSCSFRVVTGEDKVEKAKDDGATNAKFNETSKGGEEWQEARRFTRNEASSSRYNGQQSNDTYGNRGGFSSRGRGGYIGRGGMTQRGGNEGINMRFIPVESGVRKVDECLIMDGKNKNTNMNKGKGVADANNKTNNHVKQKKDISVKNSFDVLAKESMDSVDIGSDEWVQLRSKIDLSCKLGMEIVESEKTRWSKDLVKYYKDKCNEKAKQKLMEGLRWRIAKLQKDISYGHNNTVMNAKMNADELWILNYYSEFFVKCYQGDAHLV</sequence>